<dbReference type="STRING" id="1071400.LBUCD034_0099"/>
<feature type="domain" description="Amidohydrolase 3" evidence="3">
    <location>
        <begin position="40"/>
        <end position="398"/>
    </location>
</feature>
<keyword evidence="2 4" id="KW-0378">Hydrolase</keyword>
<dbReference type="eggNOG" id="COG0402">
    <property type="taxonomic scope" value="Bacteria"/>
</dbReference>
<dbReference type="PANTHER" id="PTHR32027:SF9">
    <property type="entry name" value="BLL3847 PROTEIN"/>
    <property type="match status" value="1"/>
</dbReference>
<keyword evidence="1" id="KW-0479">Metal-binding</keyword>
<dbReference type="AlphaFoldDB" id="J9W0E7"/>
<dbReference type="Proteomes" id="UP000007332">
    <property type="component" value="Chromosome"/>
</dbReference>
<dbReference type="GO" id="GO:0004131">
    <property type="term" value="F:cytosine deaminase activity"/>
    <property type="evidence" value="ECO:0007669"/>
    <property type="project" value="UniProtKB-EC"/>
</dbReference>
<organism evidence="4 5">
    <name type="scientific">Lentilactobacillus buchneri subsp. silagei CD034</name>
    <dbReference type="NCBI Taxonomy" id="1071400"/>
    <lineage>
        <taxon>Bacteria</taxon>
        <taxon>Bacillati</taxon>
        <taxon>Bacillota</taxon>
        <taxon>Bacilli</taxon>
        <taxon>Lactobacillales</taxon>
        <taxon>Lactobacillaceae</taxon>
        <taxon>Lentilactobacillus</taxon>
        <taxon>Lentilactobacillus buchneri subsp. silagei</taxon>
    </lineage>
</organism>
<evidence type="ECO:0000256" key="1">
    <source>
        <dbReference type="ARBA" id="ARBA00022723"/>
    </source>
</evidence>
<sequence length="418" mass="46374">MDLLLKNVRINDDEELMNVAIKNGKIEKISSSAIDEHATKTIDGEGHVLIPGLVESHIHLDKALISNRVHNQSGTLKEAIAVTAKAKPTFTKEDIYQRAKKALEMEIAHGVTSMRTHAEFSPDTGFDGFKTILRLKEEYKDMIDIQVVAFPQDGIFKLPGMTEMMDEAMQMGADVVGGIPYVDPDPKQHIDFIFQLAKKYNKDIDFHQDFFDDADNITVDYIAQKTIDEGMQGRVSVGHETALAALPPDDLKPIVELMHEAQINVMSLPETDLHLGGRTDTYNVRRCVTPIRKLRDGGVNVSLSTNNIRNPFTPFGNGDIMQVGFLAVPVAHLGGLSDLPTVLDMLTYNPAKALRLSGYGLAVGDNADLVLLDTKKKNDAVIDIPDRLYVIKNGRVTVQTEKKVSLYRRTEDILASQR</sequence>
<dbReference type="Gene3D" id="2.30.40.10">
    <property type="entry name" value="Urease, subunit C, domain 1"/>
    <property type="match status" value="1"/>
</dbReference>
<keyword evidence="5" id="KW-1185">Reference proteome</keyword>
<proteinExistence type="predicted"/>
<dbReference type="EC" id="3.5.4.1" evidence="4"/>
<dbReference type="FunFam" id="3.20.20.140:FF:000019">
    <property type="entry name" value="Cytosine deaminase"/>
    <property type="match status" value="1"/>
</dbReference>
<reference evidence="4 5" key="1">
    <citation type="journal article" date="2012" name="J. Biotechnol.">
        <title>Insights into the completely annotated genome of Lactobacillus buchneri CD034, a strain isolated from stable grass silage.</title>
        <authorList>
            <person name="Heinl S."/>
            <person name="Wibberg D."/>
            <person name="Eikmeyer F."/>
            <person name="Szczepanowski R."/>
            <person name="Blom J."/>
            <person name="Linke B."/>
            <person name="Goesmann A."/>
            <person name="Grabherr R."/>
            <person name="Schwab H."/>
            <person name="Puhler A."/>
            <person name="Schluter A."/>
        </authorList>
    </citation>
    <scope>NUCLEOTIDE SEQUENCE [LARGE SCALE GENOMIC DNA]</scope>
    <source>
        <strain evidence="4 5">CD034</strain>
    </source>
</reference>
<dbReference type="InterPro" id="IPR052349">
    <property type="entry name" value="Metallo-hydrolase_Enzymes"/>
</dbReference>
<dbReference type="PANTHER" id="PTHR32027">
    <property type="entry name" value="CYTOSINE DEAMINASE"/>
    <property type="match status" value="1"/>
</dbReference>
<evidence type="ECO:0000313" key="4">
    <source>
        <dbReference type="EMBL" id="AFR99211.1"/>
    </source>
</evidence>
<dbReference type="KEGG" id="lbn:LBUCD034_0099"/>
<dbReference type="GO" id="GO:0046872">
    <property type="term" value="F:metal ion binding"/>
    <property type="evidence" value="ECO:0007669"/>
    <property type="project" value="UniProtKB-KW"/>
</dbReference>
<dbReference type="Pfam" id="PF07969">
    <property type="entry name" value="Amidohydro_3"/>
    <property type="match status" value="1"/>
</dbReference>
<protein>
    <submittedName>
        <fullName evidence="4">Putative cytosine deaminase</fullName>
        <ecNumber evidence="4">3.5.4.1</ecNumber>
    </submittedName>
</protein>
<evidence type="ECO:0000256" key="2">
    <source>
        <dbReference type="ARBA" id="ARBA00022801"/>
    </source>
</evidence>
<dbReference type="RefSeq" id="WP_014939116.1">
    <property type="nucleotide sequence ID" value="NC_018610.1"/>
</dbReference>
<dbReference type="SUPFAM" id="SSF51556">
    <property type="entry name" value="Metallo-dependent hydrolases"/>
    <property type="match status" value="1"/>
</dbReference>
<dbReference type="Gene3D" id="3.20.20.140">
    <property type="entry name" value="Metal-dependent hydrolases"/>
    <property type="match status" value="1"/>
</dbReference>
<accession>J9W0E7</accession>
<dbReference type="InterPro" id="IPR013108">
    <property type="entry name" value="Amidohydro_3"/>
</dbReference>
<dbReference type="InterPro" id="IPR032466">
    <property type="entry name" value="Metal_Hydrolase"/>
</dbReference>
<evidence type="ECO:0000259" key="3">
    <source>
        <dbReference type="Pfam" id="PF07969"/>
    </source>
</evidence>
<dbReference type="PATRIC" id="fig|1071400.3.peg.98"/>
<dbReference type="OrthoDB" id="9815027at2"/>
<name>J9W0E7_LENBU</name>
<dbReference type="HOGENOM" id="CLU_031758_0_1_9"/>
<gene>
    <name evidence="4" type="primary">coda1</name>
    <name evidence="4" type="ORF">LBUCD034_0099</name>
</gene>
<evidence type="ECO:0000313" key="5">
    <source>
        <dbReference type="Proteomes" id="UP000007332"/>
    </source>
</evidence>
<dbReference type="InterPro" id="IPR011059">
    <property type="entry name" value="Metal-dep_hydrolase_composite"/>
</dbReference>
<dbReference type="CDD" id="cd01293">
    <property type="entry name" value="Bact_CD"/>
    <property type="match status" value="1"/>
</dbReference>
<dbReference type="EMBL" id="CP003043">
    <property type="protein sequence ID" value="AFR99211.1"/>
    <property type="molecule type" value="Genomic_DNA"/>
</dbReference>
<dbReference type="SUPFAM" id="SSF51338">
    <property type="entry name" value="Composite domain of metallo-dependent hydrolases"/>
    <property type="match status" value="1"/>
</dbReference>